<gene>
    <name evidence="1" type="ORF">LFA_2750</name>
</gene>
<proteinExistence type="predicted"/>
<evidence type="ECO:0000313" key="1">
    <source>
        <dbReference type="EMBL" id="CEG58116.1"/>
    </source>
</evidence>
<name>A0A098G7X8_9GAMM</name>
<accession>A0A098G7X8</accession>
<dbReference type="EMBL" id="LN614827">
    <property type="protein sequence ID" value="CEG58116.1"/>
    <property type="molecule type" value="Genomic_DNA"/>
</dbReference>
<keyword evidence="2" id="KW-1185">Reference proteome</keyword>
<dbReference type="KEGG" id="lfa:LFA_2750"/>
<sequence length="57" mass="6507">MRDDKVYERSDQLEGNSSIKRAGSLTRGEFNSLVLHLEGLGRYCFGLNELIHLNQLL</sequence>
<dbReference type="STRING" id="1212491.LFA_2750"/>
<organism evidence="1 2">
    <name type="scientific">Legionella fallonii LLAP-10</name>
    <dbReference type="NCBI Taxonomy" id="1212491"/>
    <lineage>
        <taxon>Bacteria</taxon>
        <taxon>Pseudomonadati</taxon>
        <taxon>Pseudomonadota</taxon>
        <taxon>Gammaproteobacteria</taxon>
        <taxon>Legionellales</taxon>
        <taxon>Legionellaceae</taxon>
        <taxon>Legionella</taxon>
    </lineage>
</organism>
<reference evidence="2" key="1">
    <citation type="submission" date="2014-09" db="EMBL/GenBank/DDBJ databases">
        <authorList>
            <person name="Gomez-Valero L."/>
        </authorList>
    </citation>
    <scope>NUCLEOTIDE SEQUENCE [LARGE SCALE GENOMIC DNA]</scope>
    <source>
        <strain evidence="2">ATCC700992</strain>
    </source>
</reference>
<dbReference type="HOGENOM" id="CLU_2991148_0_0_6"/>
<dbReference type="AlphaFoldDB" id="A0A098G7X8"/>
<protein>
    <submittedName>
        <fullName evidence="1">Uncharacterized protein</fullName>
    </submittedName>
</protein>
<evidence type="ECO:0000313" key="2">
    <source>
        <dbReference type="Proteomes" id="UP000032430"/>
    </source>
</evidence>
<dbReference type="Proteomes" id="UP000032430">
    <property type="component" value="Chromosome I"/>
</dbReference>